<dbReference type="InterPro" id="IPR002716">
    <property type="entry name" value="PIN_dom"/>
</dbReference>
<dbReference type="Pfam" id="PF13470">
    <property type="entry name" value="PIN_3"/>
    <property type="match status" value="1"/>
</dbReference>
<dbReference type="GO" id="GO:0046872">
    <property type="term" value="F:metal ion binding"/>
    <property type="evidence" value="ECO:0007669"/>
    <property type="project" value="UniProtKB-KW"/>
</dbReference>
<name>A0A2A6FSY8_9MICO</name>
<evidence type="ECO:0000256" key="2">
    <source>
        <dbReference type="ARBA" id="ARBA00022723"/>
    </source>
</evidence>
<proteinExistence type="predicted"/>
<sequence length="141" mass="15648">MVPIAPCDTLLRMADSGAFRPVWSERVTAEALRALERVRSDRRDGCGLLEALRALERVHPDIDQSRFQSRFRSMNEAFDDALVQGWESLEPGIHLPDPNDRHTVAAALRGRADVIVTENVFAYPAERVSNRPVVVGGSSVP</sequence>
<evidence type="ECO:0000313" key="6">
    <source>
        <dbReference type="EMBL" id="PDQ35962.1"/>
    </source>
</evidence>
<accession>A0A2A6FSY8</accession>
<evidence type="ECO:0000256" key="3">
    <source>
        <dbReference type="ARBA" id="ARBA00022801"/>
    </source>
</evidence>
<dbReference type="Proteomes" id="UP000219994">
    <property type="component" value="Unassembled WGS sequence"/>
</dbReference>
<keyword evidence="2" id="KW-0479">Metal-binding</keyword>
<gene>
    <name evidence="6" type="ORF">B5766_02105</name>
</gene>
<keyword evidence="1" id="KW-0540">Nuclease</keyword>
<reference evidence="7" key="1">
    <citation type="submission" date="2017-03" db="EMBL/GenBank/DDBJ databases">
        <authorList>
            <person name="Lund M.B."/>
        </authorList>
    </citation>
    <scope>NUCLEOTIDE SEQUENCE [LARGE SCALE GENOMIC DNA]</scope>
</reference>
<evidence type="ECO:0000256" key="4">
    <source>
        <dbReference type="ARBA" id="ARBA00022842"/>
    </source>
</evidence>
<keyword evidence="4" id="KW-0460">Magnesium</keyword>
<feature type="domain" description="PIN" evidence="5">
    <location>
        <begin position="7"/>
        <end position="120"/>
    </location>
</feature>
<evidence type="ECO:0000256" key="1">
    <source>
        <dbReference type="ARBA" id="ARBA00022722"/>
    </source>
</evidence>
<dbReference type="EMBL" id="NAEP01000023">
    <property type="protein sequence ID" value="PDQ35962.1"/>
    <property type="molecule type" value="Genomic_DNA"/>
</dbReference>
<organism evidence="6 7">
    <name type="scientific">Candidatus Lumbricidiphila eiseniae</name>
    <dbReference type="NCBI Taxonomy" id="1969409"/>
    <lineage>
        <taxon>Bacteria</taxon>
        <taxon>Bacillati</taxon>
        <taxon>Actinomycetota</taxon>
        <taxon>Actinomycetes</taxon>
        <taxon>Micrococcales</taxon>
        <taxon>Microbacteriaceae</taxon>
        <taxon>Candidatus Lumbricidiphila</taxon>
    </lineage>
</organism>
<keyword evidence="3" id="KW-0378">Hydrolase</keyword>
<evidence type="ECO:0000259" key="5">
    <source>
        <dbReference type="Pfam" id="PF13470"/>
    </source>
</evidence>
<dbReference type="GO" id="GO:0016787">
    <property type="term" value="F:hydrolase activity"/>
    <property type="evidence" value="ECO:0007669"/>
    <property type="project" value="UniProtKB-KW"/>
</dbReference>
<protein>
    <recommendedName>
        <fullName evidence="5">PIN domain-containing protein</fullName>
    </recommendedName>
</protein>
<dbReference type="GO" id="GO:0004518">
    <property type="term" value="F:nuclease activity"/>
    <property type="evidence" value="ECO:0007669"/>
    <property type="project" value="UniProtKB-KW"/>
</dbReference>
<dbReference type="AlphaFoldDB" id="A0A2A6FSY8"/>
<comment type="caution">
    <text evidence="6">The sequence shown here is derived from an EMBL/GenBank/DDBJ whole genome shotgun (WGS) entry which is preliminary data.</text>
</comment>
<evidence type="ECO:0000313" key="7">
    <source>
        <dbReference type="Proteomes" id="UP000219994"/>
    </source>
</evidence>